<proteinExistence type="predicted"/>
<dbReference type="WBParaSite" id="SMUV_0000300201-mRNA-1">
    <property type="protein sequence ID" value="SMUV_0000300201-mRNA-1"/>
    <property type="gene ID" value="SMUV_0000300201"/>
</dbReference>
<evidence type="ECO:0000313" key="1">
    <source>
        <dbReference type="Proteomes" id="UP000046393"/>
    </source>
</evidence>
<reference evidence="2" key="1">
    <citation type="submission" date="2017-02" db="UniProtKB">
        <authorList>
            <consortium name="WormBaseParasite"/>
        </authorList>
    </citation>
    <scope>IDENTIFICATION</scope>
</reference>
<dbReference type="AlphaFoldDB" id="A0A0N5AFF0"/>
<evidence type="ECO:0000313" key="2">
    <source>
        <dbReference type="WBParaSite" id="SMUV_0000300201-mRNA-1"/>
    </source>
</evidence>
<protein>
    <submittedName>
        <fullName evidence="2">Coatomer subunit zeta</fullName>
    </submittedName>
</protein>
<sequence length="113" mass="13188">MQYLLITFANGGKYYSILTSNHRTKLPKYQLLVANFWINPTTHLSYIIFFFNEHLSVFVIEILSEETFYTSNEFLEAIDAYTVVQDQNCNDILLETLSVALRSDSVAKYPVYR</sequence>
<keyword evidence="1" id="KW-1185">Reference proteome</keyword>
<name>A0A0N5AFF0_9BILA</name>
<organism evidence="1 2">
    <name type="scientific">Syphacia muris</name>
    <dbReference type="NCBI Taxonomy" id="451379"/>
    <lineage>
        <taxon>Eukaryota</taxon>
        <taxon>Metazoa</taxon>
        <taxon>Ecdysozoa</taxon>
        <taxon>Nematoda</taxon>
        <taxon>Chromadorea</taxon>
        <taxon>Rhabditida</taxon>
        <taxon>Spirurina</taxon>
        <taxon>Oxyuridomorpha</taxon>
        <taxon>Oxyuroidea</taxon>
        <taxon>Oxyuridae</taxon>
        <taxon>Syphacia</taxon>
    </lineage>
</organism>
<accession>A0A0N5AFF0</accession>
<dbReference type="Proteomes" id="UP000046393">
    <property type="component" value="Unplaced"/>
</dbReference>